<keyword evidence="2" id="KW-1185">Reference proteome</keyword>
<evidence type="ECO:0000313" key="2">
    <source>
        <dbReference type="Proteomes" id="UP000554482"/>
    </source>
</evidence>
<name>A0A7J6W7B8_THATH</name>
<sequence length="145" mass="16672">IPLNKLQKIDKRGNQEGLKASGKLRGNLSNDAKFFDTVYKSLTEEHFKLLDATPFRNIFKAFRDENICKKEHNHLTDEVLSLLAMYNEECFLTGNKKLKFTDLDLGLILGMTPKGEMVDFRAKISLKRTYEDLIVKMFPSMKGLP</sequence>
<feature type="non-terminal residue" evidence="1">
    <location>
        <position position="1"/>
    </location>
</feature>
<evidence type="ECO:0000313" key="1">
    <source>
        <dbReference type="EMBL" id="KAF5192362.1"/>
    </source>
</evidence>
<gene>
    <name evidence="1" type="ORF">FRX31_018051</name>
</gene>
<dbReference type="AlphaFoldDB" id="A0A7J6W7B8"/>
<reference evidence="1 2" key="1">
    <citation type="submission" date="2020-06" db="EMBL/GenBank/DDBJ databases">
        <title>Transcriptomic and genomic resources for Thalictrum thalictroides and T. hernandezii: Facilitating candidate gene discovery in an emerging model plant lineage.</title>
        <authorList>
            <person name="Arias T."/>
            <person name="Riano-Pachon D.M."/>
            <person name="Di Stilio V.S."/>
        </authorList>
    </citation>
    <scope>NUCLEOTIDE SEQUENCE [LARGE SCALE GENOMIC DNA]</scope>
    <source>
        <strain evidence="2">cv. WT478/WT964</strain>
        <tissue evidence="1">Leaves</tissue>
    </source>
</reference>
<comment type="caution">
    <text evidence="1">The sequence shown here is derived from an EMBL/GenBank/DDBJ whole genome shotgun (WGS) entry which is preliminary data.</text>
</comment>
<proteinExistence type="predicted"/>
<dbReference type="EMBL" id="JABWDY010021467">
    <property type="protein sequence ID" value="KAF5192362.1"/>
    <property type="molecule type" value="Genomic_DNA"/>
</dbReference>
<dbReference type="Proteomes" id="UP000554482">
    <property type="component" value="Unassembled WGS sequence"/>
</dbReference>
<protein>
    <submittedName>
        <fullName evidence="1">Uncharacterized protein</fullName>
    </submittedName>
</protein>
<accession>A0A7J6W7B8</accession>
<organism evidence="1 2">
    <name type="scientific">Thalictrum thalictroides</name>
    <name type="common">Rue-anemone</name>
    <name type="synonym">Anemone thalictroides</name>
    <dbReference type="NCBI Taxonomy" id="46969"/>
    <lineage>
        <taxon>Eukaryota</taxon>
        <taxon>Viridiplantae</taxon>
        <taxon>Streptophyta</taxon>
        <taxon>Embryophyta</taxon>
        <taxon>Tracheophyta</taxon>
        <taxon>Spermatophyta</taxon>
        <taxon>Magnoliopsida</taxon>
        <taxon>Ranunculales</taxon>
        <taxon>Ranunculaceae</taxon>
        <taxon>Thalictroideae</taxon>
        <taxon>Thalictrum</taxon>
    </lineage>
</organism>